<evidence type="ECO:0000259" key="3">
    <source>
        <dbReference type="Pfam" id="PF01855"/>
    </source>
</evidence>
<dbReference type="InterPro" id="IPR019752">
    <property type="entry name" value="Pyrv/ketoisovalerate_OxRed_cat"/>
</dbReference>
<dbReference type="PANTHER" id="PTHR32154">
    <property type="entry name" value="PYRUVATE-FLAVODOXIN OXIDOREDUCTASE-RELATED"/>
    <property type="match status" value="1"/>
</dbReference>
<dbReference type="Gene3D" id="3.40.50.920">
    <property type="match status" value="1"/>
</dbReference>
<comment type="caution">
    <text evidence="4">The sequence shown here is derived from an EMBL/GenBank/DDBJ whole genome shotgun (WGS) entry which is preliminary data.</text>
</comment>
<dbReference type="RefSeq" id="WP_149122498.1">
    <property type="nucleotide sequence ID" value="NZ_VTFL01000001.1"/>
</dbReference>
<feature type="domain" description="Pyruvate/ketoisovalerate oxidoreductase catalytic" evidence="2">
    <location>
        <begin position="11"/>
        <end position="169"/>
    </location>
</feature>
<dbReference type="SUPFAM" id="SSF53323">
    <property type="entry name" value="Pyruvate-ferredoxin oxidoreductase, PFOR, domain III"/>
    <property type="match status" value="1"/>
</dbReference>
<dbReference type="Gene3D" id="3.40.920.10">
    <property type="entry name" value="Pyruvate-ferredoxin oxidoreductase, PFOR, domain III"/>
    <property type="match status" value="1"/>
</dbReference>
<dbReference type="Pfam" id="PF01855">
    <property type="entry name" value="POR_N"/>
    <property type="match status" value="1"/>
</dbReference>
<dbReference type="AlphaFoldDB" id="A0A7V3ZK53"/>
<dbReference type="SUPFAM" id="SSF52922">
    <property type="entry name" value="TK C-terminal domain-like"/>
    <property type="match status" value="1"/>
</dbReference>
<dbReference type="SUPFAM" id="SSF52518">
    <property type="entry name" value="Thiamin diphosphate-binding fold (THDP-binding)"/>
    <property type="match status" value="1"/>
</dbReference>
<sequence length="559" mass="62897">MECKILIGGEAGQGIQTISNILSKYFFRIGYYVFTIESYQSRIRGGHNYSLLRISDKPIYAIDNEKVDILIALNLETIRLHLNEVKEGGHIFCDESIKTEEFLGDDRIIKIPVKQITQELRSKLVENTIFVGALLALSSGDIDEMRKIIAETFKQEYFDINMRALEEGYKYARDLNRSCGSFLKRGRDNRLLLNGAEAVGFGAMVSGCKFLASYPMTPGTAVMNFIAEHELDFDVVVEQAEDEIAAINMAIGAFFAGARSMVTTSGGGFALMVEGLSLAGMTETPVVIHIGQRPGPATGLPTRTEQGDLNFVVHAGHGEFVRYVTAPRDQKDAFYKTIKAFELAEKYQIPSIILTDQYLIDSKAVIEELNPPSEIKFYRVKADTNYLRHKITEDGVSPFAIPGESEALVITDSDEHDEEGHITEDLSIRKRMVEKRMKKLNLLLKEIEEPSYFGVENPEIIFIGWGSTYGVIKEGIERLIREGYPIGHLHFSDVYPIVNEHLEKYKGIKLYTIEQNYQGQFAALLRKETGVDVKRGLVKYNGFPFYVEEIIKGVKELMG</sequence>
<feature type="domain" description="Pyruvate flavodoxin/ferredoxin oxidoreductase pyrimidine binding" evidence="3">
    <location>
        <begin position="202"/>
        <end position="434"/>
    </location>
</feature>
<organism evidence="4">
    <name type="scientific">Dictyoglomus thermophilum</name>
    <dbReference type="NCBI Taxonomy" id="14"/>
    <lineage>
        <taxon>Bacteria</taxon>
        <taxon>Pseudomonadati</taxon>
        <taxon>Dictyoglomota</taxon>
        <taxon>Dictyoglomia</taxon>
        <taxon>Dictyoglomales</taxon>
        <taxon>Dictyoglomaceae</taxon>
        <taxon>Dictyoglomus</taxon>
    </lineage>
</organism>
<dbReference type="GO" id="GO:0016903">
    <property type="term" value="F:oxidoreductase activity, acting on the aldehyde or oxo group of donors"/>
    <property type="evidence" value="ECO:0007669"/>
    <property type="project" value="InterPro"/>
</dbReference>
<name>A0A7V3ZK53_DICTH</name>
<evidence type="ECO:0000313" key="4">
    <source>
        <dbReference type="EMBL" id="HGK24385.1"/>
    </source>
</evidence>
<dbReference type="NCBIfam" id="TIGR03710">
    <property type="entry name" value="OAFO_sf"/>
    <property type="match status" value="1"/>
</dbReference>
<reference evidence="4" key="1">
    <citation type="journal article" date="2020" name="mSystems">
        <title>Genome- and Community-Level Interaction Insights into Carbon Utilization and Element Cycling Functions of Hydrothermarchaeota in Hydrothermal Sediment.</title>
        <authorList>
            <person name="Zhou Z."/>
            <person name="Liu Y."/>
            <person name="Xu W."/>
            <person name="Pan J."/>
            <person name="Luo Z.H."/>
            <person name="Li M."/>
        </authorList>
    </citation>
    <scope>NUCLEOTIDE SEQUENCE [LARGE SCALE GENOMIC DNA]</scope>
    <source>
        <strain evidence="4">SpSt-70</strain>
    </source>
</reference>
<evidence type="ECO:0000256" key="1">
    <source>
        <dbReference type="ARBA" id="ARBA00023002"/>
    </source>
</evidence>
<dbReference type="CDD" id="cd07034">
    <property type="entry name" value="TPP_PYR_PFOR_IOR-alpha_like"/>
    <property type="match status" value="1"/>
</dbReference>
<dbReference type="Gene3D" id="3.40.50.970">
    <property type="match status" value="1"/>
</dbReference>
<dbReference type="InterPro" id="IPR029061">
    <property type="entry name" value="THDP-binding"/>
</dbReference>
<dbReference type="InterPro" id="IPR022367">
    <property type="entry name" value="2-oxoacid/accept_OxRdtase_asu"/>
</dbReference>
<dbReference type="InterPro" id="IPR002869">
    <property type="entry name" value="Pyrv_flavodox_OxRed_cen"/>
</dbReference>
<dbReference type="InterPro" id="IPR009014">
    <property type="entry name" value="Transketo_C/PFOR_II"/>
</dbReference>
<accession>A0A7V3ZK53</accession>
<dbReference type="EMBL" id="DTDV01000021">
    <property type="protein sequence ID" value="HGK24385.1"/>
    <property type="molecule type" value="Genomic_DNA"/>
</dbReference>
<dbReference type="InterPro" id="IPR050722">
    <property type="entry name" value="Pyruvate:ferred/Flavod_OxRd"/>
</dbReference>
<keyword evidence="1" id="KW-0560">Oxidoreductase</keyword>
<dbReference type="GO" id="GO:0006979">
    <property type="term" value="P:response to oxidative stress"/>
    <property type="evidence" value="ECO:0007669"/>
    <property type="project" value="TreeGrafter"/>
</dbReference>
<dbReference type="FunFam" id="3.40.920.10:FF:000003">
    <property type="entry name" value="Pyruvate ferredoxin oxidoreductase, alpha subunit"/>
    <property type="match status" value="1"/>
</dbReference>
<dbReference type="InterPro" id="IPR002880">
    <property type="entry name" value="Pyrv_Fd/Flavodoxin_OxRdtase_N"/>
</dbReference>
<proteinExistence type="predicted"/>
<protein>
    <submittedName>
        <fullName evidence="4">2-oxoacid:acceptor oxidoreductase subunit alpha</fullName>
    </submittedName>
</protein>
<dbReference type="PANTHER" id="PTHR32154:SF20">
    <property type="entry name" value="2-OXOGLUTARATE OXIDOREDUCTASE SUBUNIT KORA"/>
    <property type="match status" value="1"/>
</dbReference>
<dbReference type="Pfam" id="PF01558">
    <property type="entry name" value="POR"/>
    <property type="match status" value="1"/>
</dbReference>
<gene>
    <name evidence="4" type="ORF">ENU78_08185</name>
</gene>
<evidence type="ECO:0000259" key="2">
    <source>
        <dbReference type="Pfam" id="PF01558"/>
    </source>
</evidence>
<dbReference type="FunFam" id="3.40.50.970:FF:000022">
    <property type="entry name" value="2-oxoglutarate ferredoxin oxidoreductase alpha subunit"/>
    <property type="match status" value="1"/>
</dbReference>